<sequence>MALMAVLESDLRALSAEARRRYPAVKDGAEHAILKLRSLSSPSELAQSEDILRIFLMACEVRTVKLSVIGLSCIQKLISHDAVAPSALKEIFSMLKNHADMVDESVQLKTLQTILIIFQSRLHPENEDNMAQALGICLRLLENNRSSDSVRNTAAATFRQAVALIFDHVVRAESLPMGKFGSGAHITRTNSVTGDVSRSINHSESLEHEFASEGPSLRRETLTKAGKLGLRLLEDLTALAAGGSASWLHVNTLQRTFVLDILEFILSNHVSLFRMLVSYEQVLRHQICSLLMTSLRTNVENEGETGEPYFRRLVLRSVAHIIRLYSSSLITECEVFLSMLVKVTFLDLPLWHRILVLEILRGFCVEARTLRLLFQNFDMNPKNTNVVEGMVKALARVVSSVQFQETSEESLSAVAGMFSSKAKGIEWILDNDASNAAVLVASEAHSITLAIEGLLGVVFTVATLTDEAVDVGELESPRCDYDPLPKCMGETAVLCISMVDSLWLTILDALSLILSRSQGEAIILEILKGYQAFTQACGVLHAVEPLNSFLASLCKFTINIPNESDRRSAVLQSPGSKRSESLVDQKDNIVLTPKNVQALRTLFNIAHRLHNVLGPSWVLVLETLAALDRAIHSPHATTQEVSTASSKLARESSGQYSDFNVLSSLNSQLFESSALMHISAVKSLLSALHQLSHQCMIGTSSSFGPTSSQKIGSISFSVERMISILVNNLHRVEPLWDQVVGHFLERCGEKLHYSWPSILELLRSVADASEKDLITLGFQSLRFIMNDGLSSIPTDCIHECVDVTGAYSSQKTELNISLTAVGLLWTTTDFIAKGLVHGISEEKEAANQDLCSVPKQMDGEKREEKTLSNLDDQNHSIGMVDRDKLLFAVFSLLKKLGADERPEVRNSAIRTLFQTLGSHGQKLSESMWEDCLWNYVFPMLDCASHMAATSSKDEWQGKELGTRGGKAVHMLIHHSRNTAQKQWDETLVLVLGGIARLLRSFFPFLANLSNFWTGWESLLHFVKNSILNGSKEVSLAAINCLQTTVLSHSTKGNLPVAYLNSVLDVYEYALQKSPNYSDNAAGKVKQEILHGLGELYVQAQKMFDDRMYGQLLAIIDLAVRQTMITHDNYEIEF</sequence>
<dbReference type="AlphaFoldDB" id="A0A067EHE8"/>
<dbReference type="PANTHER" id="PTHR34199">
    <property type="entry name" value="NUMOD3 MOTIF FAMILY PROTEIN, EXPRESSED"/>
    <property type="match status" value="1"/>
</dbReference>
<dbReference type="InterPro" id="IPR032817">
    <property type="entry name" value="Mon2_C"/>
</dbReference>
<dbReference type="InterPro" id="IPR032691">
    <property type="entry name" value="Mon2/Sec7/BIG1-like_HUS"/>
</dbReference>
<dbReference type="InterPro" id="IPR016024">
    <property type="entry name" value="ARM-type_fold"/>
</dbReference>
<dbReference type="SUPFAM" id="SSF48371">
    <property type="entry name" value="ARM repeat"/>
    <property type="match status" value="1"/>
</dbReference>
<feature type="non-terminal residue" evidence="6">
    <location>
        <position position="1133"/>
    </location>
</feature>
<protein>
    <recommendedName>
        <fullName evidence="8">Protein MON2 homolog</fullName>
    </recommendedName>
</protein>
<dbReference type="Pfam" id="PF12783">
    <property type="entry name" value="Sec7-like_HUS"/>
    <property type="match status" value="1"/>
</dbReference>
<dbReference type="PANTHER" id="PTHR34199:SF4">
    <property type="entry name" value="ARM REPEAT SUPERFAMILY PROTEIN"/>
    <property type="match status" value="1"/>
</dbReference>
<evidence type="ECO:0000313" key="7">
    <source>
        <dbReference type="Proteomes" id="UP000027120"/>
    </source>
</evidence>
<keyword evidence="1" id="KW-0813">Transport</keyword>
<dbReference type="Proteomes" id="UP000027120">
    <property type="component" value="Unassembled WGS sequence"/>
</dbReference>
<dbReference type="InterPro" id="IPR032629">
    <property type="entry name" value="DCB_dom"/>
</dbReference>
<proteinExistence type="predicted"/>
<evidence type="ECO:0000256" key="2">
    <source>
        <dbReference type="ARBA" id="ARBA00022927"/>
    </source>
</evidence>
<evidence type="ECO:0000259" key="4">
    <source>
        <dbReference type="Pfam" id="PF16206"/>
    </source>
</evidence>
<evidence type="ECO:0008006" key="8">
    <source>
        <dbReference type="Google" id="ProtNLM"/>
    </source>
</evidence>
<name>A0A067EHE8_CITSI</name>
<feature type="domain" description="Mon2/Sec7/BIG1-like dimerisation and cyclophilin-binding" evidence="5">
    <location>
        <begin position="3"/>
        <end position="170"/>
    </location>
</feature>
<reference evidence="6 7" key="1">
    <citation type="submission" date="2014-04" db="EMBL/GenBank/DDBJ databases">
        <authorList>
            <consortium name="International Citrus Genome Consortium"/>
            <person name="Gmitter F."/>
            <person name="Chen C."/>
            <person name="Farmerie W."/>
            <person name="Harkins T."/>
            <person name="Desany B."/>
            <person name="Mohiuddin M."/>
            <person name="Kodira C."/>
            <person name="Borodovsky M."/>
            <person name="Lomsadze A."/>
            <person name="Burns P."/>
            <person name="Jenkins J."/>
            <person name="Prochnik S."/>
            <person name="Shu S."/>
            <person name="Chapman J."/>
            <person name="Pitluck S."/>
            <person name="Schmutz J."/>
            <person name="Rokhsar D."/>
        </authorList>
    </citation>
    <scope>NUCLEOTIDE SEQUENCE</scope>
</reference>
<organism evidence="6 7">
    <name type="scientific">Citrus sinensis</name>
    <name type="common">Sweet orange</name>
    <name type="synonym">Citrus aurantium var. sinensis</name>
    <dbReference type="NCBI Taxonomy" id="2711"/>
    <lineage>
        <taxon>Eukaryota</taxon>
        <taxon>Viridiplantae</taxon>
        <taxon>Streptophyta</taxon>
        <taxon>Embryophyta</taxon>
        <taxon>Tracheophyta</taxon>
        <taxon>Spermatophyta</taxon>
        <taxon>Magnoliopsida</taxon>
        <taxon>eudicotyledons</taxon>
        <taxon>Gunneridae</taxon>
        <taxon>Pentapetalae</taxon>
        <taxon>rosids</taxon>
        <taxon>malvids</taxon>
        <taxon>Sapindales</taxon>
        <taxon>Rutaceae</taxon>
        <taxon>Aurantioideae</taxon>
        <taxon>Citrus</taxon>
    </lineage>
</organism>
<evidence type="ECO:0000313" key="6">
    <source>
        <dbReference type="EMBL" id="KDO53310.1"/>
    </source>
</evidence>
<accession>A0A067EHE8</accession>
<feature type="domain" description="Mon2 C-terminal" evidence="4">
    <location>
        <begin position="787"/>
        <end position="1050"/>
    </location>
</feature>
<keyword evidence="2" id="KW-0653">Protein transport</keyword>
<feature type="domain" description="Mon2/Sec7/BIG1-like HUS" evidence="3">
    <location>
        <begin position="230"/>
        <end position="386"/>
    </location>
</feature>
<dbReference type="Pfam" id="PF16206">
    <property type="entry name" value="Mon2_C"/>
    <property type="match status" value="1"/>
</dbReference>
<evidence type="ECO:0000259" key="3">
    <source>
        <dbReference type="Pfam" id="PF12783"/>
    </source>
</evidence>
<dbReference type="EMBL" id="KK785016">
    <property type="protein sequence ID" value="KDO53310.1"/>
    <property type="molecule type" value="Genomic_DNA"/>
</dbReference>
<keyword evidence="7" id="KW-1185">Reference proteome</keyword>
<evidence type="ECO:0000259" key="5">
    <source>
        <dbReference type="Pfam" id="PF16213"/>
    </source>
</evidence>
<dbReference type="GO" id="GO:0015031">
    <property type="term" value="P:protein transport"/>
    <property type="evidence" value="ECO:0007669"/>
    <property type="project" value="UniProtKB-KW"/>
</dbReference>
<evidence type="ECO:0000256" key="1">
    <source>
        <dbReference type="ARBA" id="ARBA00022448"/>
    </source>
</evidence>
<dbReference type="Pfam" id="PF16213">
    <property type="entry name" value="DCB"/>
    <property type="match status" value="1"/>
</dbReference>
<gene>
    <name evidence="6" type="ORF">CISIN_1g0003292mg</name>
</gene>